<dbReference type="PROSITE" id="PS51898">
    <property type="entry name" value="TYR_RECOMBINASE"/>
    <property type="match status" value="1"/>
</dbReference>
<reference evidence="4" key="1">
    <citation type="submission" date="2018-05" db="EMBL/GenBank/DDBJ databases">
        <authorList>
            <person name="Lanie J.A."/>
            <person name="Ng W.-L."/>
            <person name="Kazmierczak K.M."/>
            <person name="Andrzejewski T.M."/>
            <person name="Davidsen T.M."/>
            <person name="Wayne K.J."/>
            <person name="Tettelin H."/>
            <person name="Glass J.I."/>
            <person name="Rusch D."/>
            <person name="Podicherti R."/>
            <person name="Tsui H.-C.T."/>
            <person name="Winkler M.E."/>
        </authorList>
    </citation>
    <scope>NUCLEOTIDE SEQUENCE</scope>
</reference>
<dbReference type="InterPro" id="IPR011010">
    <property type="entry name" value="DNA_brk_join_enz"/>
</dbReference>
<dbReference type="PANTHER" id="PTHR30349:SF94">
    <property type="entry name" value="INTEGRASE_RECOMBINASE HI_1414-RELATED"/>
    <property type="match status" value="1"/>
</dbReference>
<dbReference type="PANTHER" id="PTHR30349">
    <property type="entry name" value="PHAGE INTEGRASE-RELATED"/>
    <property type="match status" value="1"/>
</dbReference>
<organism evidence="4">
    <name type="scientific">marine metagenome</name>
    <dbReference type="NCBI Taxonomy" id="408172"/>
    <lineage>
        <taxon>unclassified sequences</taxon>
        <taxon>metagenomes</taxon>
        <taxon>ecological metagenomes</taxon>
    </lineage>
</organism>
<proteinExistence type="predicted"/>
<evidence type="ECO:0000256" key="2">
    <source>
        <dbReference type="ARBA" id="ARBA00023172"/>
    </source>
</evidence>
<dbReference type="GO" id="GO:0006310">
    <property type="term" value="P:DNA recombination"/>
    <property type="evidence" value="ECO:0007669"/>
    <property type="project" value="UniProtKB-KW"/>
</dbReference>
<dbReference type="Gene3D" id="1.10.150.130">
    <property type="match status" value="1"/>
</dbReference>
<evidence type="ECO:0000313" key="4">
    <source>
        <dbReference type="EMBL" id="SVC61953.1"/>
    </source>
</evidence>
<dbReference type="GO" id="GO:0003677">
    <property type="term" value="F:DNA binding"/>
    <property type="evidence" value="ECO:0007669"/>
    <property type="project" value="UniProtKB-KW"/>
</dbReference>
<protein>
    <recommendedName>
        <fullName evidence="3">Tyr recombinase domain-containing protein</fullName>
    </recommendedName>
</protein>
<dbReference type="Gene3D" id="1.10.443.10">
    <property type="entry name" value="Intergrase catalytic core"/>
    <property type="match status" value="1"/>
</dbReference>
<keyword evidence="1" id="KW-0238">DNA-binding</keyword>
<keyword evidence="2" id="KW-0233">DNA recombination</keyword>
<feature type="non-terminal residue" evidence="4">
    <location>
        <position position="317"/>
    </location>
</feature>
<dbReference type="InterPro" id="IPR002104">
    <property type="entry name" value="Integrase_catalytic"/>
</dbReference>
<dbReference type="CDD" id="cd00796">
    <property type="entry name" value="INT_Rci_Hp1_C"/>
    <property type="match status" value="1"/>
</dbReference>
<gene>
    <name evidence="4" type="ORF">METZ01_LOCUS314807</name>
</gene>
<dbReference type="Pfam" id="PF00589">
    <property type="entry name" value="Phage_integrase"/>
    <property type="match status" value="1"/>
</dbReference>
<dbReference type="AlphaFoldDB" id="A0A382NL67"/>
<dbReference type="EMBL" id="UINC01101273">
    <property type="protein sequence ID" value="SVC61953.1"/>
    <property type="molecule type" value="Genomic_DNA"/>
</dbReference>
<evidence type="ECO:0000256" key="1">
    <source>
        <dbReference type="ARBA" id="ARBA00023125"/>
    </source>
</evidence>
<accession>A0A382NL67</accession>
<sequence>MATIRRRNGRYHVQIRRKGFPPITGTFSRLTVARRWIASIEADIENKTYIDYSEAETTTLNGLLERYETDILPSKKGKKVEHYRIGTLRQHLGHYCLSDLSLTVIRGYRDTRLKTLSSSSLKRELVILSRILNLASLDWGITLPHGNPVPQLSLPKTDHARTRRLETGEEKRLLQGLEQGSELDHIIQLALETGMRRGEILSLRKEDIDLVNSTLLIRLTKNGEPRTIPLSSVARNVLRAQLSASQWVTEGVIRLHKPSLFSYTPRGLSGAFLRLCRRIGIDDLRFHDLRHEATSRFFEKGLNPIEVATITGHKDTR</sequence>
<dbReference type="GO" id="GO:0015074">
    <property type="term" value="P:DNA integration"/>
    <property type="evidence" value="ECO:0007669"/>
    <property type="project" value="InterPro"/>
</dbReference>
<evidence type="ECO:0000259" key="3">
    <source>
        <dbReference type="PROSITE" id="PS51898"/>
    </source>
</evidence>
<dbReference type="InterPro" id="IPR050090">
    <property type="entry name" value="Tyrosine_recombinase_XerCD"/>
</dbReference>
<dbReference type="InterPro" id="IPR010998">
    <property type="entry name" value="Integrase_recombinase_N"/>
</dbReference>
<dbReference type="SUPFAM" id="SSF56349">
    <property type="entry name" value="DNA breaking-rejoining enzymes"/>
    <property type="match status" value="1"/>
</dbReference>
<name>A0A382NL67_9ZZZZ</name>
<dbReference type="InterPro" id="IPR013762">
    <property type="entry name" value="Integrase-like_cat_sf"/>
</dbReference>
<feature type="domain" description="Tyr recombinase" evidence="3">
    <location>
        <begin position="160"/>
        <end position="317"/>
    </location>
</feature>